<dbReference type="RefSeq" id="WP_076169162.1">
    <property type="nucleotide sequence ID" value="NZ_MRTP01000001.1"/>
</dbReference>
<dbReference type="SUPFAM" id="SSF51735">
    <property type="entry name" value="NAD(P)-binding Rossmann-fold domains"/>
    <property type="match status" value="1"/>
</dbReference>
<dbReference type="Proteomes" id="UP000187172">
    <property type="component" value="Unassembled WGS sequence"/>
</dbReference>
<dbReference type="PANTHER" id="PTHR43477">
    <property type="entry name" value="DIHYDROANTICAPSIN 7-DEHYDROGENASE"/>
    <property type="match status" value="1"/>
</dbReference>
<reference evidence="3 4" key="1">
    <citation type="submission" date="2016-11" db="EMBL/GenBank/DDBJ databases">
        <title>Paenibacillus species isolates.</title>
        <authorList>
            <person name="Beno S.M."/>
        </authorList>
    </citation>
    <scope>NUCLEOTIDE SEQUENCE [LARGE SCALE GENOMIC DNA]</scope>
    <source>
        <strain evidence="3 4">FSL R5-0378</strain>
    </source>
</reference>
<dbReference type="InterPro" id="IPR051122">
    <property type="entry name" value="SDR_DHRS6-like"/>
</dbReference>
<name>A0A1R1F481_9BACL</name>
<dbReference type="Gene3D" id="3.40.50.720">
    <property type="entry name" value="NAD(P)-binding Rossmann-like Domain"/>
    <property type="match status" value="1"/>
</dbReference>
<evidence type="ECO:0000313" key="4">
    <source>
        <dbReference type="Proteomes" id="UP000187172"/>
    </source>
</evidence>
<dbReference type="EMBL" id="MRTP01000001">
    <property type="protein sequence ID" value="OMF58914.1"/>
    <property type="molecule type" value="Genomic_DNA"/>
</dbReference>
<accession>A0A1R1F481</accession>
<dbReference type="InterPro" id="IPR002347">
    <property type="entry name" value="SDR_fam"/>
</dbReference>
<dbReference type="STRING" id="297318.BK138_10680"/>
<dbReference type="PANTHER" id="PTHR43477:SF1">
    <property type="entry name" value="DIHYDROANTICAPSIN 7-DEHYDROGENASE"/>
    <property type="match status" value="1"/>
</dbReference>
<organism evidence="3 4">
    <name type="scientific">Paenibacillus rhizosphaerae</name>
    <dbReference type="NCBI Taxonomy" id="297318"/>
    <lineage>
        <taxon>Bacteria</taxon>
        <taxon>Bacillati</taxon>
        <taxon>Bacillota</taxon>
        <taxon>Bacilli</taxon>
        <taxon>Bacillales</taxon>
        <taxon>Paenibacillaceae</taxon>
        <taxon>Paenibacillus</taxon>
    </lineage>
</organism>
<keyword evidence="4" id="KW-1185">Reference proteome</keyword>
<proteinExistence type="inferred from homology"/>
<evidence type="ECO:0000256" key="1">
    <source>
        <dbReference type="ARBA" id="ARBA00006484"/>
    </source>
</evidence>
<dbReference type="Pfam" id="PF13561">
    <property type="entry name" value="adh_short_C2"/>
    <property type="match status" value="1"/>
</dbReference>
<evidence type="ECO:0000256" key="2">
    <source>
        <dbReference type="ARBA" id="ARBA00023002"/>
    </source>
</evidence>
<keyword evidence="2" id="KW-0560">Oxidoreductase</keyword>
<comment type="similarity">
    <text evidence="1">Belongs to the short-chain dehydrogenases/reductases (SDR) family.</text>
</comment>
<dbReference type="GO" id="GO:0016491">
    <property type="term" value="F:oxidoreductase activity"/>
    <property type="evidence" value="ECO:0007669"/>
    <property type="project" value="UniProtKB-KW"/>
</dbReference>
<dbReference type="AlphaFoldDB" id="A0A1R1F481"/>
<sequence>MEQSLKGQRVIIMGGTSGMGLASARLLVELGADVIVTGRDQAKLETALQLLGSGAKGEQLNAASYEDLKSFYERQGSFDHLVIAVSGAKGGGNFRELSLDELRSGFDAKFWPQVTSAQLSLNTLSGSGSITFLTAISARSHAPGNAGLAAINAALESMVPILAQERAPVRVNAISPGVVDTPWWNWLPKDQKNAAYEFYKEQAPVNRIGQPEDIAKAVRYLIDNTFVTGTVLEVDGGLRLR</sequence>
<evidence type="ECO:0000313" key="3">
    <source>
        <dbReference type="EMBL" id="OMF58914.1"/>
    </source>
</evidence>
<dbReference type="InterPro" id="IPR036291">
    <property type="entry name" value="NAD(P)-bd_dom_sf"/>
</dbReference>
<comment type="caution">
    <text evidence="3">The sequence shown here is derived from an EMBL/GenBank/DDBJ whole genome shotgun (WGS) entry which is preliminary data.</text>
</comment>
<gene>
    <name evidence="3" type="ORF">BK138_10680</name>
</gene>
<dbReference type="PRINTS" id="PR00081">
    <property type="entry name" value="GDHRDH"/>
</dbReference>
<protein>
    <submittedName>
        <fullName evidence="3">Short-chain dehydrogenase</fullName>
    </submittedName>
</protein>